<evidence type="ECO:0000313" key="2">
    <source>
        <dbReference type="EMBL" id="ABK93122.1"/>
    </source>
</evidence>
<evidence type="ECO:0000256" key="1">
    <source>
        <dbReference type="SAM" id="MobiDB-lite"/>
    </source>
</evidence>
<sequence>MLPSHPNPTQLSPPSSTLTSLQPHLTNPRRKVPPLEA</sequence>
<accession>A9P9R9</accession>
<feature type="compositionally biased region" description="Low complexity" evidence="1">
    <location>
        <begin position="8"/>
        <end position="26"/>
    </location>
</feature>
<name>A9P9R9_POPTR</name>
<protein>
    <submittedName>
        <fullName evidence="2">Uncharacterized protein</fullName>
    </submittedName>
</protein>
<reference evidence="2" key="1">
    <citation type="journal article" date="2008" name="BMC Genomics">
        <title>Analysis of 4,664 high-quality sequence-finished poplar full-length cDNA clones and their utility for the discovery of genes responding to insect feeding.</title>
        <authorList>
            <person name="Ralph S.G."/>
            <person name="Chun H.J."/>
            <person name="Cooper D."/>
            <person name="Kirkpatrick R."/>
            <person name="Kolosova N."/>
            <person name="Gunter L."/>
            <person name="Tuskan G.A."/>
            <person name="Douglas C.J."/>
            <person name="Holt R.A."/>
            <person name="Jones S.J."/>
            <person name="Marra M.A."/>
            <person name="Bohlmann J."/>
        </authorList>
    </citation>
    <scope>NUCLEOTIDE SEQUENCE</scope>
    <source>
        <tissue evidence="2">Phloem and cambium</tissue>
    </source>
</reference>
<dbReference type="AlphaFoldDB" id="A9P9R9"/>
<feature type="compositionally biased region" description="Basic residues" evidence="1">
    <location>
        <begin position="27"/>
        <end position="37"/>
    </location>
</feature>
<organism evidence="2">
    <name type="scientific">Populus trichocarpa</name>
    <name type="common">Western balsam poplar</name>
    <name type="synonym">Populus balsamifera subsp. trichocarpa</name>
    <dbReference type="NCBI Taxonomy" id="3694"/>
    <lineage>
        <taxon>Eukaryota</taxon>
        <taxon>Viridiplantae</taxon>
        <taxon>Streptophyta</taxon>
        <taxon>Embryophyta</taxon>
        <taxon>Tracheophyta</taxon>
        <taxon>Spermatophyta</taxon>
        <taxon>Magnoliopsida</taxon>
        <taxon>eudicotyledons</taxon>
        <taxon>Gunneridae</taxon>
        <taxon>Pentapetalae</taxon>
        <taxon>rosids</taxon>
        <taxon>fabids</taxon>
        <taxon>Malpighiales</taxon>
        <taxon>Salicaceae</taxon>
        <taxon>Saliceae</taxon>
        <taxon>Populus</taxon>
    </lineage>
</organism>
<dbReference type="EMBL" id="EF144920">
    <property type="protein sequence ID" value="ABK93122.1"/>
    <property type="molecule type" value="mRNA"/>
</dbReference>
<proteinExistence type="evidence at transcript level"/>
<feature type="region of interest" description="Disordered" evidence="1">
    <location>
        <begin position="1"/>
        <end position="37"/>
    </location>
</feature>